<dbReference type="InterPro" id="IPR030379">
    <property type="entry name" value="G_SEPTIN_dom"/>
</dbReference>
<evidence type="ECO:0000256" key="1">
    <source>
        <dbReference type="RuleBase" id="RU004560"/>
    </source>
</evidence>
<evidence type="ECO:0000313" key="5">
    <source>
        <dbReference type="Proteomes" id="UP000664940"/>
    </source>
</evidence>
<name>A0A834BAC0_9CHIR</name>
<dbReference type="AlphaFoldDB" id="A0A834BAC0"/>
<feature type="domain" description="Septin-type G" evidence="3">
    <location>
        <begin position="45"/>
        <end position="337"/>
    </location>
</feature>
<accession>A0A834BAC0</accession>
<dbReference type="PROSITE" id="PS51719">
    <property type="entry name" value="G_SEPTIN"/>
    <property type="match status" value="1"/>
</dbReference>
<keyword evidence="1" id="KW-0547">Nucleotide-binding</keyword>
<protein>
    <recommendedName>
        <fullName evidence="3">Septin-type G domain-containing protein</fullName>
    </recommendedName>
</protein>
<dbReference type="Gene3D" id="3.40.50.300">
    <property type="entry name" value="P-loop containing nucleotide triphosphate hydrolases"/>
    <property type="match status" value="2"/>
</dbReference>
<dbReference type="SUPFAM" id="SSF52540">
    <property type="entry name" value="P-loop containing nucleoside triphosphate hydrolases"/>
    <property type="match status" value="1"/>
</dbReference>
<comment type="similarity">
    <text evidence="1">Belongs to the TRAFAC class TrmE-Era-EngA-EngB-Septin-like GTPase superfamily. Septin GTPase family.</text>
</comment>
<feature type="region of interest" description="Disordered" evidence="2">
    <location>
        <begin position="1"/>
        <end position="20"/>
    </location>
</feature>
<evidence type="ECO:0000256" key="2">
    <source>
        <dbReference type="SAM" id="MobiDB-lite"/>
    </source>
</evidence>
<feature type="compositionally biased region" description="Low complexity" evidence="2">
    <location>
        <begin position="6"/>
        <end position="18"/>
    </location>
</feature>
<dbReference type="FunFam" id="3.40.50.300:FF:001781">
    <property type="entry name" value="septin-12 isoform X2"/>
    <property type="match status" value="1"/>
</dbReference>
<evidence type="ECO:0000259" key="3">
    <source>
        <dbReference type="PROSITE" id="PS51719"/>
    </source>
</evidence>
<sequence length="474" mass="52548">MDPLRRSPSPCSSRASSPRTPPCEMLGFVGIEAVLDQLKIKAMKMGFEFNIMVVGQSGLGKSTMVNTLFKSKMWKSTPPGLGQGPMPQTLQLHSVTHAGTPSWATSMNSMSSTCRKRSSSPASVTSLTPGCTAVYTSCRPLGTGEVVGPARAERSRRRQRRGSRHGLWAGTPSLTHLLLPLSPPSLPWLSSLRPLDIEFLQRLCRTVNVVPVIARADSLTIEERENFRRRIQHNLKTHCIDVYPQKCFDEDISDKILNSKIRDRIPFAVVGADREHLVNGKCVLGRKTKWGIIEVENMAHCEFALLRDLLIRSHLQDLKDITHNVHYENYRVCRLNESHMLPRGPGWVNLAPAPPSVPTTPGPSKARQKVHNNFTEEWGSCRTHGDSAAHARHRCSCVLHRAGHRLLLHFLPYSRMKASSDSSWDSPSPTSGSSKSSSALFNFKTLDKVTLYAGIHFLVCETGIATPTSCPRVV</sequence>
<proteinExistence type="inferred from homology"/>
<reference evidence="4 5" key="1">
    <citation type="journal article" date="2020" name="Nature">
        <title>Six reference-quality genomes reveal evolution of bat adaptations.</title>
        <authorList>
            <person name="Jebb D."/>
            <person name="Huang Z."/>
            <person name="Pippel M."/>
            <person name="Hughes G.M."/>
            <person name="Lavrichenko K."/>
            <person name="Devanna P."/>
            <person name="Winkler S."/>
            <person name="Jermiin L.S."/>
            <person name="Skirmuntt E.C."/>
            <person name="Katzourakis A."/>
            <person name="Burkitt-Gray L."/>
            <person name="Ray D.A."/>
            <person name="Sullivan K.A.M."/>
            <person name="Roscito J.G."/>
            <person name="Kirilenko B.M."/>
            <person name="Davalos L.M."/>
            <person name="Corthals A.P."/>
            <person name="Power M.L."/>
            <person name="Jones G."/>
            <person name="Ransome R.D."/>
            <person name="Dechmann D.K.N."/>
            <person name="Locatelli A.G."/>
            <person name="Puechmaille S.J."/>
            <person name="Fedrigo O."/>
            <person name="Jarvis E.D."/>
            <person name="Hiller M."/>
            <person name="Vernes S.C."/>
            <person name="Myers E.W."/>
            <person name="Teeling E.C."/>
        </authorList>
    </citation>
    <scope>NUCLEOTIDE SEQUENCE [LARGE SCALE GENOMIC DNA]</scope>
    <source>
        <strain evidence="4">Bat1K_MPI-CBG_1</strain>
    </source>
</reference>
<dbReference type="Proteomes" id="UP000664940">
    <property type="component" value="Unassembled WGS sequence"/>
</dbReference>
<keyword evidence="1" id="KW-0342">GTP-binding</keyword>
<dbReference type="InterPro" id="IPR027417">
    <property type="entry name" value="P-loop_NTPase"/>
</dbReference>
<organism evidence="4 5">
    <name type="scientific">Phyllostomus discolor</name>
    <name type="common">pale spear-nosed bat</name>
    <dbReference type="NCBI Taxonomy" id="89673"/>
    <lineage>
        <taxon>Eukaryota</taxon>
        <taxon>Metazoa</taxon>
        <taxon>Chordata</taxon>
        <taxon>Craniata</taxon>
        <taxon>Vertebrata</taxon>
        <taxon>Euteleostomi</taxon>
        <taxon>Mammalia</taxon>
        <taxon>Eutheria</taxon>
        <taxon>Laurasiatheria</taxon>
        <taxon>Chiroptera</taxon>
        <taxon>Yangochiroptera</taxon>
        <taxon>Phyllostomidae</taxon>
        <taxon>Phyllostominae</taxon>
        <taxon>Phyllostomus</taxon>
    </lineage>
</organism>
<gene>
    <name evidence="4" type="ORF">HJG60_017037</name>
</gene>
<dbReference type="EMBL" id="JABVXQ010000002">
    <property type="protein sequence ID" value="KAF6127089.1"/>
    <property type="molecule type" value="Genomic_DNA"/>
</dbReference>
<dbReference type="PANTHER" id="PTHR18884">
    <property type="entry name" value="SEPTIN"/>
    <property type="match status" value="1"/>
</dbReference>
<dbReference type="GO" id="GO:0005525">
    <property type="term" value="F:GTP binding"/>
    <property type="evidence" value="ECO:0007669"/>
    <property type="project" value="UniProtKB-KW"/>
</dbReference>
<evidence type="ECO:0000313" key="4">
    <source>
        <dbReference type="EMBL" id="KAF6127089.1"/>
    </source>
</evidence>
<dbReference type="Pfam" id="PF00735">
    <property type="entry name" value="Septin"/>
    <property type="match status" value="2"/>
</dbReference>
<comment type="caution">
    <text evidence="4">The sequence shown here is derived from an EMBL/GenBank/DDBJ whole genome shotgun (WGS) entry which is preliminary data.</text>
</comment>